<feature type="domain" description="P22 tailspike C-terminal" evidence="2">
    <location>
        <begin position="89"/>
        <end position="302"/>
    </location>
</feature>
<dbReference type="InterPro" id="IPR006626">
    <property type="entry name" value="PbH1"/>
</dbReference>
<dbReference type="InterPro" id="IPR015331">
    <property type="entry name" value="P22_tailspike_C"/>
</dbReference>
<dbReference type="OrthoDB" id="606446at2"/>
<proteinExistence type="predicted"/>
<dbReference type="InterPro" id="IPR011050">
    <property type="entry name" value="Pectin_lyase_fold/virulence"/>
</dbReference>
<dbReference type="Pfam" id="PF09251">
    <property type="entry name" value="PhageP22-tail"/>
    <property type="match status" value="1"/>
</dbReference>
<protein>
    <recommendedName>
        <fullName evidence="2">P22 tailspike C-terminal domain-containing protein</fullName>
    </recommendedName>
</protein>
<dbReference type="SMART" id="SM00710">
    <property type="entry name" value="PbH1"/>
    <property type="match status" value="7"/>
</dbReference>
<dbReference type="SUPFAM" id="SSF51126">
    <property type="entry name" value="Pectin lyase-like"/>
    <property type="match status" value="1"/>
</dbReference>
<gene>
    <name evidence="3" type="ORF">FPZ43_11560</name>
</gene>
<keyword evidence="1" id="KW-0732">Signal</keyword>
<organism evidence="3 4">
    <name type="scientific">Mucilaginibacter pallidiroseus</name>
    <dbReference type="NCBI Taxonomy" id="2599295"/>
    <lineage>
        <taxon>Bacteria</taxon>
        <taxon>Pseudomonadati</taxon>
        <taxon>Bacteroidota</taxon>
        <taxon>Sphingobacteriia</taxon>
        <taxon>Sphingobacteriales</taxon>
        <taxon>Sphingobacteriaceae</taxon>
        <taxon>Mucilaginibacter</taxon>
    </lineage>
</organism>
<dbReference type="Gene3D" id="2.160.20.20">
    <property type="match status" value="1"/>
</dbReference>
<dbReference type="Proteomes" id="UP000320042">
    <property type="component" value="Unassembled WGS sequence"/>
</dbReference>
<feature type="chain" id="PRO_5022247545" description="P22 tailspike C-terminal domain-containing protein" evidence="1">
    <location>
        <begin position="21"/>
        <end position="438"/>
    </location>
</feature>
<evidence type="ECO:0000259" key="2">
    <source>
        <dbReference type="Pfam" id="PF09251"/>
    </source>
</evidence>
<evidence type="ECO:0000313" key="3">
    <source>
        <dbReference type="EMBL" id="TWR28897.1"/>
    </source>
</evidence>
<dbReference type="EMBL" id="VOEJ01000005">
    <property type="protein sequence ID" value="TWR28897.1"/>
    <property type="molecule type" value="Genomic_DNA"/>
</dbReference>
<dbReference type="InterPro" id="IPR012332">
    <property type="entry name" value="Autotransporter_pectin_lyase_C"/>
</dbReference>
<evidence type="ECO:0000256" key="1">
    <source>
        <dbReference type="SAM" id="SignalP"/>
    </source>
</evidence>
<dbReference type="AlphaFoldDB" id="A0A563UC05"/>
<dbReference type="RefSeq" id="WP_146382083.1">
    <property type="nucleotide sequence ID" value="NZ_VOEJ01000005.1"/>
</dbReference>
<accession>A0A563UC05</accession>
<evidence type="ECO:0000313" key="4">
    <source>
        <dbReference type="Proteomes" id="UP000320042"/>
    </source>
</evidence>
<feature type="signal peptide" evidence="1">
    <location>
        <begin position="1"/>
        <end position="20"/>
    </location>
</feature>
<comment type="caution">
    <text evidence="3">The sequence shown here is derived from an EMBL/GenBank/DDBJ whole genome shotgun (WGS) entry which is preliminary data.</text>
</comment>
<keyword evidence="4" id="KW-1185">Reference proteome</keyword>
<name>A0A563UC05_9SPHI</name>
<sequence>MRIQQLFILLLWFALTSNLATTGPVPKGYTSVADFGATGNGKDATKAIQAATNSGKAIYFPPGKYLVSKPISHLGKVIWKGAGRQSIIYGDGIILNVIKGTNSVIASLHFQNITAPIIIGRSTGNLRKIILHKKANTGGYQPTVNDTDIWNSLTEKEKKQDVGPKISFSGKATGILVDHITGNFVSIFINDASYSTISFCDIIGGKNSVGAIAFSNLNGQDGIGNVAKNNKVKYASFNGIVFLANHDGYIQNNVTEHCGESGVKLYQGDIGGLNARNYKIHILNNVSRYNFYDGFDLTTDNPRTGTRNTGHTIKGNLSEYNKQTGFYLDGRGNLFSGNKAQYNAGSGIAAFVFGNKIQQNIFYNNNLNNTPTGVHEMVIDGDSNFLTSNTITRDKPLNGYAIYATGSNTISNNSAKGTTFFFGVEGAVKAILSQNTNL</sequence>
<reference evidence="3 4" key="1">
    <citation type="submission" date="2019-07" db="EMBL/GenBank/DDBJ databases">
        <authorList>
            <person name="Kim J."/>
        </authorList>
    </citation>
    <scope>NUCLEOTIDE SEQUENCE [LARGE SCALE GENOMIC DNA]</scope>
    <source>
        <strain evidence="4">dk17</strain>
    </source>
</reference>